<reference evidence="4" key="1">
    <citation type="submission" date="2019-06" db="EMBL/GenBank/DDBJ databases">
        <title>Alistipes onderdonkii subsp. vulgaris subsp. nov., Alistipes dispar sp. nov. and Alistipes communis sp. nov., isolated from human faeces, and creation of Alistipes onderdonkii subsp. onderdonkii subsp. nov.</title>
        <authorList>
            <person name="Sakamoto M."/>
            <person name="Ikeyama N."/>
            <person name="Ogata Y."/>
            <person name="Suda W."/>
            <person name="Iino T."/>
            <person name="Hattori M."/>
            <person name="Ohkuma M."/>
        </authorList>
    </citation>
    <scope>NUCLEOTIDE SEQUENCE [LARGE SCALE GENOMIC DNA]</scope>
    <source>
        <strain evidence="4">5CBH24</strain>
    </source>
</reference>
<feature type="chain" id="PRO_5021453551" description="Outer membrane protein beta-barrel domain-containing protein" evidence="1">
    <location>
        <begin position="22"/>
        <end position="759"/>
    </location>
</feature>
<dbReference type="InterPro" id="IPR008969">
    <property type="entry name" value="CarboxyPept-like_regulatory"/>
</dbReference>
<dbReference type="Proteomes" id="UP000318946">
    <property type="component" value="Chromosome"/>
</dbReference>
<dbReference type="AlphaFoldDB" id="A0A4Y1WW17"/>
<keyword evidence="4" id="KW-1185">Reference proteome</keyword>
<protein>
    <recommendedName>
        <fullName evidence="2">Outer membrane protein beta-barrel domain-containing protein</fullName>
    </recommendedName>
</protein>
<dbReference type="SUPFAM" id="SSF56935">
    <property type="entry name" value="Porins"/>
    <property type="match status" value="1"/>
</dbReference>
<dbReference type="EMBL" id="AP019735">
    <property type="protein sequence ID" value="BBL05127.1"/>
    <property type="molecule type" value="Genomic_DNA"/>
</dbReference>
<dbReference type="GeneID" id="78343156"/>
<accession>A0A4Y1WW17</accession>
<dbReference type="SUPFAM" id="SSF49464">
    <property type="entry name" value="Carboxypeptidase regulatory domain-like"/>
    <property type="match status" value="1"/>
</dbReference>
<organism evidence="3 4">
    <name type="scientific">Alistipes communis</name>
    <dbReference type="NCBI Taxonomy" id="2585118"/>
    <lineage>
        <taxon>Bacteria</taxon>
        <taxon>Pseudomonadati</taxon>
        <taxon>Bacteroidota</taxon>
        <taxon>Bacteroidia</taxon>
        <taxon>Bacteroidales</taxon>
        <taxon>Rikenellaceae</taxon>
        <taxon>Alistipes</taxon>
    </lineage>
</organism>
<feature type="signal peptide" evidence="1">
    <location>
        <begin position="1"/>
        <end position="21"/>
    </location>
</feature>
<evidence type="ECO:0000313" key="3">
    <source>
        <dbReference type="EMBL" id="BBL05127.1"/>
    </source>
</evidence>
<keyword evidence="1" id="KW-0732">Signal</keyword>
<name>A0A4Y1WW17_9BACT</name>
<dbReference type="KEGG" id="acou:A5CBH24_24400"/>
<evidence type="ECO:0000259" key="2">
    <source>
        <dbReference type="Pfam" id="PF14905"/>
    </source>
</evidence>
<gene>
    <name evidence="3" type="ORF">A5CBH24_24400</name>
</gene>
<evidence type="ECO:0000313" key="4">
    <source>
        <dbReference type="Proteomes" id="UP000318946"/>
    </source>
</evidence>
<proteinExistence type="predicted"/>
<dbReference type="OrthoDB" id="910296at2"/>
<sequence length="759" mass="84402">MHRFRLILLPLCLFATATAIGQTVTGRIVDERQQPVAGVAVVMQTPDSVYVDAVASDLEGRFAIASGVRPYRLLFQHLSYDPLTVERSGDDAGTVTLTEATNLVDEVVVRGERPLVKVEQGRLSYDLQVAAQGKIAANAYEALTKLPGVSERDGALTLAGAAGVTVILNGKPSTMTAEQLAALLKSTPVEQVEKVEVLYAAPPQYHIRGAAINVVLRRRFGRSFSGQVNGTYEGGYYHSWGTGASAVYSTPTLSVDALYRVGEARSMRKLPLTSQHTVGSDTFDIRQEQRLADDNLTHNLRTGLSWKTSEKSHIDLAYTASFTPSGKGDISATGNYVASDSHIRDDAAMHNLALSASTGFGMQIGADYTHYNTTSRQEMSLLPADGAPSSFRTDAGQCIDRLSLSLDQSHDLGRQWTLDYGARFVYVRDNDYQYYTSEEAMSDRDTDLRLDEYTYDLYAGTSRNFASGVSFSASLTGEYYRRNGYDRWAFFPQASLSWMASADHILQAEFSSDKSYPSFWDMSGAVTYLDGYAEVHGTPGLRPSSNYGLTLTYVLKQKYIFQLFGNHRVDAFTQSAYLSPDRPALIYQTLNWDYMSSFGALAVVPLRIGERFTSRITLSGFDYLLRNRDFYGMDYKRSKWVGYAALDNTLRLSRKPDLAFEFGGYYQSEAIQCTYDIGASWRLDAGVKWTFAAGKAELSVKGNDLFDSMTPVSEVDFGEQRLRMGNDFHTRNVTVNFVYRFGGYKDRERKKVDTSRFGH</sequence>
<dbReference type="Pfam" id="PF13715">
    <property type="entry name" value="CarbopepD_reg_2"/>
    <property type="match status" value="1"/>
</dbReference>
<dbReference type="InterPro" id="IPR041700">
    <property type="entry name" value="OMP_b-brl_3"/>
</dbReference>
<dbReference type="Pfam" id="PF14905">
    <property type="entry name" value="OMP_b-brl_3"/>
    <property type="match status" value="1"/>
</dbReference>
<feature type="domain" description="Outer membrane protein beta-barrel" evidence="2">
    <location>
        <begin position="363"/>
        <end position="739"/>
    </location>
</feature>
<evidence type="ECO:0000256" key="1">
    <source>
        <dbReference type="SAM" id="SignalP"/>
    </source>
</evidence>
<dbReference type="RefSeq" id="WP_141413365.1">
    <property type="nucleotide sequence ID" value="NZ_AP019735.1"/>
</dbReference>